<dbReference type="PROSITE" id="PS51273">
    <property type="entry name" value="GATASE_TYPE_1"/>
    <property type="match status" value="1"/>
</dbReference>
<dbReference type="AlphaFoldDB" id="A0A4P9WSF1"/>
<evidence type="ECO:0000313" key="10">
    <source>
        <dbReference type="EMBL" id="RKO95305.1"/>
    </source>
</evidence>
<sequence>MSVRPTLPIFGICMGHQLMGLAAGADVYKMTYGNRGHNQPVLCLDANGQSGLCYVTSQNHGFALDDASFTGGWMPWFRNANAQSNEGLRHRARPWRSVQFHPEAKGGPEDTDWLFEAFVADVRAYAASTVAPSKAATMAAAQKTAAAAQATMTPAAATATNA</sequence>
<dbReference type="PRINTS" id="PR00099">
    <property type="entry name" value="CPSGATASE"/>
</dbReference>
<reference evidence="11" key="1">
    <citation type="journal article" date="2018" name="Nat. Microbiol.">
        <title>Leveraging single-cell genomics to expand the fungal tree of life.</title>
        <authorList>
            <person name="Ahrendt S.R."/>
            <person name="Quandt C.A."/>
            <person name="Ciobanu D."/>
            <person name="Clum A."/>
            <person name="Salamov A."/>
            <person name="Andreopoulos B."/>
            <person name="Cheng J.F."/>
            <person name="Woyke T."/>
            <person name="Pelin A."/>
            <person name="Henrissat B."/>
            <person name="Reynolds N.K."/>
            <person name="Benny G.L."/>
            <person name="Smith M.E."/>
            <person name="James T.Y."/>
            <person name="Grigoriev I.V."/>
        </authorList>
    </citation>
    <scope>NUCLEOTIDE SEQUENCE [LARGE SCALE GENOMIC DNA]</scope>
    <source>
        <strain evidence="11">ATCC 52028</strain>
    </source>
</reference>
<dbReference type="EMBL" id="ML012180">
    <property type="protein sequence ID" value="RKO95305.1"/>
    <property type="molecule type" value="Genomic_DNA"/>
</dbReference>
<dbReference type="Proteomes" id="UP000268535">
    <property type="component" value="Unassembled WGS sequence"/>
</dbReference>
<comment type="catalytic activity">
    <reaction evidence="6">
        <text>hydrogencarbonate + L-glutamine + 2 ATP + H2O = carbamoyl phosphate + L-glutamate + 2 ADP + phosphate + 2 H(+)</text>
        <dbReference type="Rhea" id="RHEA:18633"/>
        <dbReference type="ChEBI" id="CHEBI:15377"/>
        <dbReference type="ChEBI" id="CHEBI:15378"/>
        <dbReference type="ChEBI" id="CHEBI:17544"/>
        <dbReference type="ChEBI" id="CHEBI:29985"/>
        <dbReference type="ChEBI" id="CHEBI:30616"/>
        <dbReference type="ChEBI" id="CHEBI:43474"/>
        <dbReference type="ChEBI" id="CHEBI:58228"/>
        <dbReference type="ChEBI" id="CHEBI:58359"/>
        <dbReference type="ChEBI" id="CHEBI:456216"/>
        <dbReference type="EC" id="6.3.5.5"/>
    </reaction>
</comment>
<name>A0A4P9WSF1_9FUNG</name>
<evidence type="ECO:0000256" key="4">
    <source>
        <dbReference type="ARBA" id="ARBA00022962"/>
    </source>
</evidence>
<keyword evidence="8" id="KW-0732">Signal</keyword>
<evidence type="ECO:0000259" key="9">
    <source>
        <dbReference type="Pfam" id="PF00117"/>
    </source>
</evidence>
<evidence type="ECO:0000256" key="7">
    <source>
        <dbReference type="ARBA" id="ARBA00049285"/>
    </source>
</evidence>
<gene>
    <name evidence="10" type="ORF">CAUPRSCDRAFT_12987</name>
</gene>
<dbReference type="Gene3D" id="3.40.50.880">
    <property type="match status" value="1"/>
</dbReference>
<feature type="signal peptide" evidence="8">
    <location>
        <begin position="1"/>
        <end position="24"/>
    </location>
</feature>
<feature type="domain" description="Glutamine amidotransferase" evidence="9">
    <location>
        <begin position="6"/>
        <end position="119"/>
    </location>
</feature>
<evidence type="ECO:0000256" key="5">
    <source>
        <dbReference type="ARBA" id="ARBA00044031"/>
    </source>
</evidence>
<dbReference type="GO" id="GO:0004088">
    <property type="term" value="F:carbamoyl-phosphate synthase (glutamine-hydrolyzing) activity"/>
    <property type="evidence" value="ECO:0007669"/>
    <property type="project" value="UniProtKB-EC"/>
</dbReference>
<feature type="chain" id="PRO_5020312334" description="carbamoyl-phosphate synthase (glutamine-hydrolyzing)" evidence="8">
    <location>
        <begin position="25"/>
        <end position="162"/>
    </location>
</feature>
<keyword evidence="4 10" id="KW-0315">Glutamine amidotransferase</keyword>
<dbReference type="Pfam" id="PF00117">
    <property type="entry name" value="GATase"/>
    <property type="match status" value="1"/>
</dbReference>
<dbReference type="InterPro" id="IPR029062">
    <property type="entry name" value="Class_I_gatase-like"/>
</dbReference>
<comment type="pathway">
    <text evidence="1">Amino-acid biosynthesis; L-arginine biosynthesis; carbamoyl phosphate from bicarbonate: step 1/1.</text>
</comment>
<comment type="subunit">
    <text evidence="5">Heterodimer composed of 2 chains; the small (or glutamine) chain promotes the hydrolysis of glutamine to ammonia, which is used by the large (or ammonia) chain to synthesize carbamoyl phosphate.</text>
</comment>
<dbReference type="InterPro" id="IPR050472">
    <property type="entry name" value="Anth_synth/Amidotransfase"/>
</dbReference>
<evidence type="ECO:0000313" key="11">
    <source>
        <dbReference type="Proteomes" id="UP000268535"/>
    </source>
</evidence>
<evidence type="ECO:0000256" key="6">
    <source>
        <dbReference type="ARBA" id="ARBA00048816"/>
    </source>
</evidence>
<dbReference type="EC" id="6.3.5.5" evidence="3"/>
<evidence type="ECO:0000256" key="8">
    <source>
        <dbReference type="SAM" id="SignalP"/>
    </source>
</evidence>
<dbReference type="PANTHER" id="PTHR43418:SF7">
    <property type="entry name" value="CARBAMOYL-PHOSPHATE SYNTHASE SMALL CHAIN"/>
    <property type="match status" value="1"/>
</dbReference>
<organism evidence="10 11">
    <name type="scientific">Caulochytrium protostelioides</name>
    <dbReference type="NCBI Taxonomy" id="1555241"/>
    <lineage>
        <taxon>Eukaryota</taxon>
        <taxon>Fungi</taxon>
        <taxon>Fungi incertae sedis</taxon>
        <taxon>Chytridiomycota</taxon>
        <taxon>Chytridiomycota incertae sedis</taxon>
        <taxon>Chytridiomycetes</taxon>
        <taxon>Caulochytriales</taxon>
        <taxon>Caulochytriaceae</taxon>
        <taxon>Caulochytrium</taxon>
    </lineage>
</organism>
<accession>A0A4P9WSF1</accession>
<protein>
    <recommendedName>
        <fullName evidence="3">carbamoyl-phosphate synthase (glutamine-hydrolyzing)</fullName>
        <ecNumber evidence="3">6.3.5.5</ecNumber>
    </recommendedName>
</protein>
<dbReference type="SUPFAM" id="SSF52317">
    <property type="entry name" value="Class I glutamine amidotransferase-like"/>
    <property type="match status" value="1"/>
</dbReference>
<comment type="catalytic activity">
    <reaction evidence="7">
        <text>L-glutamine + H2O = L-glutamate + NH4(+)</text>
        <dbReference type="Rhea" id="RHEA:15889"/>
        <dbReference type="ChEBI" id="CHEBI:15377"/>
        <dbReference type="ChEBI" id="CHEBI:28938"/>
        <dbReference type="ChEBI" id="CHEBI:29985"/>
        <dbReference type="ChEBI" id="CHEBI:58359"/>
    </reaction>
</comment>
<comment type="similarity">
    <text evidence="2">Belongs to the CarA family.</text>
</comment>
<dbReference type="InterPro" id="IPR017926">
    <property type="entry name" value="GATASE"/>
</dbReference>
<proteinExistence type="inferred from homology"/>
<evidence type="ECO:0000256" key="1">
    <source>
        <dbReference type="ARBA" id="ARBA00005077"/>
    </source>
</evidence>
<evidence type="ECO:0000256" key="2">
    <source>
        <dbReference type="ARBA" id="ARBA00007800"/>
    </source>
</evidence>
<dbReference type="GO" id="GO:0016740">
    <property type="term" value="F:transferase activity"/>
    <property type="evidence" value="ECO:0007669"/>
    <property type="project" value="UniProtKB-KW"/>
</dbReference>
<dbReference type="PANTHER" id="PTHR43418">
    <property type="entry name" value="MULTIFUNCTIONAL TRYPTOPHAN BIOSYNTHESIS PROTEIN-RELATED"/>
    <property type="match status" value="1"/>
</dbReference>
<keyword evidence="10" id="KW-0808">Transferase</keyword>
<dbReference type="PRINTS" id="PR00096">
    <property type="entry name" value="GATASE"/>
</dbReference>
<evidence type="ECO:0000256" key="3">
    <source>
        <dbReference type="ARBA" id="ARBA00012738"/>
    </source>
</evidence>